<evidence type="ECO:0000313" key="1">
    <source>
        <dbReference type="EMBL" id="MBC3765966.1"/>
    </source>
</evidence>
<sequence>MEKTQINFDQLSEVLGSINAINNNTIQVATAAEQQSQVSEDINKRIVAIGDGSKTLAMLGGQLNELSTQVHQVVAKMNEQLNRLKS</sequence>
<reference evidence="1" key="2">
    <citation type="submission" date="2020-08" db="EMBL/GenBank/DDBJ databases">
        <authorList>
            <person name="Lai Q."/>
        </authorList>
    </citation>
    <scope>NUCLEOTIDE SEQUENCE</scope>
    <source>
        <strain evidence="1">S27-2</strain>
    </source>
</reference>
<dbReference type="EMBL" id="JACNEP010000006">
    <property type="protein sequence ID" value="MBC3765966.1"/>
    <property type="molecule type" value="Genomic_DNA"/>
</dbReference>
<accession>A0A8J6M4B3</accession>
<proteinExistence type="predicted"/>
<gene>
    <name evidence="1" type="ORF">H8B19_08755</name>
</gene>
<dbReference type="SUPFAM" id="SSF58104">
    <property type="entry name" value="Methyl-accepting chemotaxis protein (MCP) signaling domain"/>
    <property type="match status" value="1"/>
</dbReference>
<dbReference type="Proteomes" id="UP000601768">
    <property type="component" value="Unassembled WGS sequence"/>
</dbReference>
<dbReference type="Gene3D" id="1.10.287.950">
    <property type="entry name" value="Methyl-accepting chemotaxis protein"/>
    <property type="match status" value="1"/>
</dbReference>
<name>A0A8J6M4B3_9ALTE</name>
<keyword evidence="2" id="KW-1185">Reference proteome</keyword>
<evidence type="ECO:0000313" key="2">
    <source>
        <dbReference type="Proteomes" id="UP000601768"/>
    </source>
</evidence>
<comment type="caution">
    <text evidence="1">The sequence shown here is derived from an EMBL/GenBank/DDBJ whole genome shotgun (WGS) entry which is preliminary data.</text>
</comment>
<dbReference type="AlphaFoldDB" id="A0A8J6M4B3"/>
<dbReference type="RefSeq" id="WP_186506444.1">
    <property type="nucleotide sequence ID" value="NZ_JACNEP010000006.1"/>
</dbReference>
<organism evidence="1 2">
    <name type="scientific">Neptunicella marina</name>
    <dbReference type="NCBI Taxonomy" id="2125989"/>
    <lineage>
        <taxon>Bacteria</taxon>
        <taxon>Pseudomonadati</taxon>
        <taxon>Pseudomonadota</taxon>
        <taxon>Gammaproteobacteria</taxon>
        <taxon>Alteromonadales</taxon>
        <taxon>Alteromonadaceae</taxon>
        <taxon>Neptunicella</taxon>
    </lineage>
</organism>
<protein>
    <submittedName>
        <fullName evidence="1">Uncharacterized protein</fullName>
    </submittedName>
</protein>
<reference evidence="1" key="1">
    <citation type="journal article" date="2018" name="Int. J. Syst. Evol. Microbiol.">
        <title>Neptunicella marina gen. nov., sp. nov., isolated from surface seawater.</title>
        <authorList>
            <person name="Liu X."/>
            <person name="Lai Q."/>
            <person name="Du Y."/>
            <person name="Zhang X."/>
            <person name="Liu Z."/>
            <person name="Sun F."/>
            <person name="Shao Z."/>
        </authorList>
    </citation>
    <scope>NUCLEOTIDE SEQUENCE</scope>
    <source>
        <strain evidence="1">S27-2</strain>
    </source>
</reference>